<keyword evidence="2 3" id="KW-0233">DNA recombination</keyword>
<evidence type="ECO:0000313" key="6">
    <source>
        <dbReference type="EMBL" id="SJN35878.1"/>
    </source>
</evidence>
<dbReference type="FunFam" id="2.40.290.10:FF:000004">
    <property type="entry name" value="Non-homologous end joining protein Ku"/>
    <property type="match status" value="1"/>
</dbReference>
<sequence length="281" mass="30178">MPRSLWKGAISFGLITIPVKLYGATEEKDISFKQVHPADGGKIKYKRVCEKCGEEVPYAEIGKGYEAPDGRMAVLSKEDLDTLPLSSAKSVDVVQFVDEDEIDPTYFEKTYVVEAEGPGAKPYVLLRDALVKTGKSAVVKVALRSRESLALVRPSGKVLLMHTMLWPDEVRDNDFAAPDGDIKASDAEVAMAEMFITQMEGTFNPGDFSDSYREALDAVVQAKLSGVAVEEKAEQPSSGGGEVVDLVAALKASVEAAKAKRAAAAGQGTDDKDDEKKKAAS</sequence>
<dbReference type="STRING" id="1255658.FM114_09790"/>
<dbReference type="InterPro" id="IPR016194">
    <property type="entry name" value="SPOC-like_C_dom_sf"/>
</dbReference>
<dbReference type="Pfam" id="PF02735">
    <property type="entry name" value="Ku"/>
    <property type="match status" value="1"/>
</dbReference>
<dbReference type="CDD" id="cd00789">
    <property type="entry name" value="KU_like"/>
    <property type="match status" value="1"/>
</dbReference>
<dbReference type="Proteomes" id="UP000188342">
    <property type="component" value="Unassembled WGS sequence"/>
</dbReference>
<evidence type="ECO:0000313" key="7">
    <source>
        <dbReference type="Proteomes" id="UP000188342"/>
    </source>
</evidence>
<dbReference type="Gene3D" id="2.40.290.10">
    <property type="match status" value="1"/>
</dbReference>
<dbReference type="PANTHER" id="PTHR41251:SF1">
    <property type="entry name" value="NON-HOMOLOGOUS END JOINING PROTEIN KU"/>
    <property type="match status" value="1"/>
</dbReference>
<evidence type="ECO:0000256" key="2">
    <source>
        <dbReference type="ARBA" id="ARBA00023172"/>
    </source>
</evidence>
<keyword evidence="3" id="KW-0227">DNA damage</keyword>
<dbReference type="AlphaFoldDB" id="A0A1R4JV64"/>
<accession>A0A1R4JV64</accession>
<evidence type="ECO:0000259" key="5">
    <source>
        <dbReference type="SMART" id="SM00559"/>
    </source>
</evidence>
<dbReference type="GO" id="GO:0006310">
    <property type="term" value="P:DNA recombination"/>
    <property type="evidence" value="ECO:0007669"/>
    <property type="project" value="UniProtKB-KW"/>
</dbReference>
<reference evidence="6 7" key="1">
    <citation type="submission" date="2017-02" db="EMBL/GenBank/DDBJ databases">
        <authorList>
            <person name="Peterson S.W."/>
        </authorList>
    </citation>
    <scope>NUCLEOTIDE SEQUENCE [LARGE SCALE GENOMIC DNA]</scope>
    <source>
        <strain evidence="6 7">LSP_Lj1</strain>
    </source>
</reference>
<dbReference type="InterPro" id="IPR006164">
    <property type="entry name" value="DNA_bd_Ku70/Ku80"/>
</dbReference>
<dbReference type="OrthoDB" id="9795084at2"/>
<dbReference type="NCBIfam" id="TIGR02772">
    <property type="entry name" value="Ku_bact"/>
    <property type="match status" value="1"/>
</dbReference>
<dbReference type="SMART" id="SM00559">
    <property type="entry name" value="Ku78"/>
    <property type="match status" value="1"/>
</dbReference>
<dbReference type="RefSeq" id="WP_094764958.1">
    <property type="nucleotide sequence ID" value="NZ_FUKQ01000035.1"/>
</dbReference>
<feature type="domain" description="Ku" evidence="5">
    <location>
        <begin position="53"/>
        <end position="181"/>
    </location>
</feature>
<dbReference type="GO" id="GO:0003690">
    <property type="term" value="F:double-stranded DNA binding"/>
    <property type="evidence" value="ECO:0007669"/>
    <property type="project" value="UniProtKB-UniRule"/>
</dbReference>
<evidence type="ECO:0000256" key="4">
    <source>
        <dbReference type="SAM" id="MobiDB-lite"/>
    </source>
</evidence>
<dbReference type="InterPro" id="IPR009187">
    <property type="entry name" value="Prok_Ku"/>
</dbReference>
<keyword evidence="1 3" id="KW-0238">DNA-binding</keyword>
<evidence type="ECO:0000256" key="1">
    <source>
        <dbReference type="ARBA" id="ARBA00023125"/>
    </source>
</evidence>
<dbReference type="SUPFAM" id="SSF100939">
    <property type="entry name" value="SPOC domain-like"/>
    <property type="match status" value="1"/>
</dbReference>
<evidence type="ECO:0000256" key="3">
    <source>
        <dbReference type="HAMAP-Rule" id="MF_01875"/>
    </source>
</evidence>
<proteinExistence type="inferred from homology"/>
<dbReference type="HAMAP" id="MF_01875">
    <property type="entry name" value="Prokaryotic_Ku"/>
    <property type="match status" value="1"/>
</dbReference>
<dbReference type="EMBL" id="FUKQ01000035">
    <property type="protein sequence ID" value="SJN35878.1"/>
    <property type="molecule type" value="Genomic_DNA"/>
</dbReference>
<dbReference type="GO" id="GO:0006303">
    <property type="term" value="P:double-strand break repair via nonhomologous end joining"/>
    <property type="evidence" value="ECO:0007669"/>
    <property type="project" value="UniProtKB-UniRule"/>
</dbReference>
<organism evidence="6 7">
    <name type="scientific">Luteococcus japonicus LSP_Lj1</name>
    <dbReference type="NCBI Taxonomy" id="1255658"/>
    <lineage>
        <taxon>Bacteria</taxon>
        <taxon>Bacillati</taxon>
        <taxon>Actinomycetota</taxon>
        <taxon>Actinomycetes</taxon>
        <taxon>Propionibacteriales</taxon>
        <taxon>Propionibacteriaceae</taxon>
        <taxon>Luteococcus</taxon>
    </lineage>
</organism>
<comment type="similarity">
    <text evidence="3">Belongs to the prokaryotic Ku family.</text>
</comment>
<comment type="subunit">
    <text evidence="3">Homodimer. Interacts with LigD.</text>
</comment>
<comment type="function">
    <text evidence="3">With LigD forms a non-homologous end joining (NHEJ) DNA repair enzyme, which repairs dsDNA breaks with reduced fidelity. Binds linear dsDNA with 5'- and 3'- overhangs but not closed circular dsDNA nor ssDNA. Recruits and stimulates the ligase activity of LigD.</text>
</comment>
<feature type="region of interest" description="Disordered" evidence="4">
    <location>
        <begin position="260"/>
        <end position="281"/>
    </location>
</feature>
<protein>
    <recommendedName>
        <fullName evidence="3">Non-homologous end joining protein Ku</fullName>
    </recommendedName>
</protein>
<keyword evidence="3" id="KW-0234">DNA repair</keyword>
<dbReference type="PIRSF" id="PIRSF006493">
    <property type="entry name" value="Prok_Ku"/>
    <property type="match status" value="1"/>
</dbReference>
<gene>
    <name evidence="3" type="primary">ku</name>
    <name evidence="6" type="ORF">FM114_09790</name>
</gene>
<dbReference type="PANTHER" id="PTHR41251">
    <property type="entry name" value="NON-HOMOLOGOUS END JOINING PROTEIN KU"/>
    <property type="match status" value="1"/>
</dbReference>
<keyword evidence="7" id="KW-1185">Reference proteome</keyword>
<name>A0A1R4JV64_9ACTN</name>